<organism evidence="1 2">
    <name type="scientific">Sphingomonas yantingensis</name>
    <dbReference type="NCBI Taxonomy" id="1241761"/>
    <lineage>
        <taxon>Bacteria</taxon>
        <taxon>Pseudomonadati</taxon>
        <taxon>Pseudomonadota</taxon>
        <taxon>Alphaproteobacteria</taxon>
        <taxon>Sphingomonadales</taxon>
        <taxon>Sphingomonadaceae</taxon>
        <taxon>Sphingomonas</taxon>
    </lineage>
</organism>
<evidence type="ECO:0000313" key="2">
    <source>
        <dbReference type="Proteomes" id="UP000557739"/>
    </source>
</evidence>
<comment type="caution">
    <text evidence="1">The sequence shown here is derived from an EMBL/GenBank/DDBJ whole genome shotgun (WGS) entry which is preliminary data.</text>
</comment>
<protein>
    <submittedName>
        <fullName evidence="1">ATP-dependent protease ClpP protease subunit</fullName>
    </submittedName>
</protein>
<evidence type="ECO:0000313" key="1">
    <source>
        <dbReference type="EMBL" id="MBB5699061.1"/>
    </source>
</evidence>
<dbReference type="AlphaFoldDB" id="A0A7W9EJX5"/>
<proteinExistence type="predicted"/>
<dbReference type="GO" id="GO:0008233">
    <property type="term" value="F:peptidase activity"/>
    <property type="evidence" value="ECO:0007669"/>
    <property type="project" value="UniProtKB-KW"/>
</dbReference>
<sequence>MSDPTRSIDQDVLEAARANSPTGQARPAAKGAISQYPLLANPHIKLAGPVDHAMYASFCDQLANAPREGAIVIAISTLGGDPEVARLMGDEVRLLHEAEGRELLFLGKVAVYSAGATFMSAFPVDKRFLTRGTRLMLHERIMNKTVEVSGPLKTCIAVLKATLHEIEHSIAIEEEGFRRIVAGSRVDFDELVRRAPENWYIEADEAKEKGLVLDVV</sequence>
<dbReference type="InterPro" id="IPR023562">
    <property type="entry name" value="ClpP/TepA"/>
</dbReference>
<keyword evidence="1" id="KW-0645">Protease</keyword>
<dbReference type="InterPro" id="IPR029045">
    <property type="entry name" value="ClpP/crotonase-like_dom_sf"/>
</dbReference>
<accession>A0A7W9EJX5</accession>
<keyword evidence="1" id="KW-0378">Hydrolase</keyword>
<reference evidence="1 2" key="1">
    <citation type="submission" date="2020-08" db="EMBL/GenBank/DDBJ databases">
        <title>Genomic Encyclopedia of Type Strains, Phase IV (KMG-IV): sequencing the most valuable type-strain genomes for metagenomic binning, comparative biology and taxonomic classification.</title>
        <authorList>
            <person name="Goeker M."/>
        </authorList>
    </citation>
    <scope>NUCLEOTIDE SEQUENCE [LARGE SCALE GENOMIC DNA]</scope>
    <source>
        <strain evidence="1 2">DSM 27244</strain>
    </source>
</reference>
<dbReference type="EMBL" id="JACIJJ010000003">
    <property type="protein sequence ID" value="MBB5699061.1"/>
    <property type="molecule type" value="Genomic_DNA"/>
</dbReference>
<name>A0A7W9EJX5_9SPHN</name>
<dbReference type="Gene3D" id="3.90.226.10">
    <property type="entry name" value="2-enoyl-CoA Hydratase, Chain A, domain 1"/>
    <property type="match status" value="1"/>
</dbReference>
<dbReference type="Pfam" id="PF00574">
    <property type="entry name" value="CLP_protease"/>
    <property type="match status" value="1"/>
</dbReference>
<keyword evidence="2" id="KW-1185">Reference proteome</keyword>
<dbReference type="Proteomes" id="UP000557739">
    <property type="component" value="Unassembled WGS sequence"/>
</dbReference>
<dbReference type="RefSeq" id="WP_184028622.1">
    <property type="nucleotide sequence ID" value="NZ_JACIJJ010000003.1"/>
</dbReference>
<gene>
    <name evidence="1" type="ORF">FHR19_002416</name>
</gene>
<dbReference type="GO" id="GO:0006508">
    <property type="term" value="P:proteolysis"/>
    <property type="evidence" value="ECO:0007669"/>
    <property type="project" value="UniProtKB-KW"/>
</dbReference>
<dbReference type="SUPFAM" id="SSF52096">
    <property type="entry name" value="ClpP/crotonase"/>
    <property type="match status" value="1"/>
</dbReference>